<dbReference type="GO" id="GO:0003676">
    <property type="term" value="F:nucleic acid binding"/>
    <property type="evidence" value="ECO:0007669"/>
    <property type="project" value="InterPro"/>
</dbReference>
<dbReference type="PANTHER" id="PTHR35871">
    <property type="entry name" value="EXPRESSED PROTEIN"/>
    <property type="match status" value="1"/>
</dbReference>
<dbReference type="Gene3D" id="3.30.420.10">
    <property type="entry name" value="Ribonuclease H-like superfamily/Ribonuclease H"/>
    <property type="match status" value="1"/>
</dbReference>
<comment type="caution">
    <text evidence="1">The sequence shown here is derived from an EMBL/GenBank/DDBJ whole genome shotgun (WGS) entry which is preliminary data.</text>
</comment>
<evidence type="ECO:0000313" key="2">
    <source>
        <dbReference type="Proteomes" id="UP000235392"/>
    </source>
</evidence>
<protein>
    <recommendedName>
        <fullName evidence="3">Tc1-like transposase DDE domain-containing protein</fullName>
    </recommendedName>
</protein>
<proteinExistence type="predicted"/>
<evidence type="ECO:0008006" key="3">
    <source>
        <dbReference type="Google" id="ProtNLM"/>
    </source>
</evidence>
<gene>
    <name evidence="1" type="ORF">PCASD_05518</name>
</gene>
<name>A0A2N5UVN7_9BASI</name>
<sequence>MTKHLGNLEQPLAEPSKATDCFWSKILSLQSDFVSENPLLQMVIKEVGHICLFFPKFHCELNPIELFWLYIKNLYWHSNHKFSTWKEYQALFEHTCIACPLSTIWKYFQHVD</sequence>
<organism evidence="1 2">
    <name type="scientific">Puccinia coronata f. sp. avenae</name>
    <dbReference type="NCBI Taxonomy" id="200324"/>
    <lineage>
        <taxon>Eukaryota</taxon>
        <taxon>Fungi</taxon>
        <taxon>Dikarya</taxon>
        <taxon>Basidiomycota</taxon>
        <taxon>Pucciniomycotina</taxon>
        <taxon>Pucciniomycetes</taxon>
        <taxon>Pucciniales</taxon>
        <taxon>Pucciniaceae</taxon>
        <taxon>Puccinia</taxon>
    </lineage>
</organism>
<dbReference type="InterPro" id="IPR036397">
    <property type="entry name" value="RNaseH_sf"/>
</dbReference>
<dbReference type="Proteomes" id="UP000235392">
    <property type="component" value="Unassembled WGS sequence"/>
</dbReference>
<dbReference type="AlphaFoldDB" id="A0A2N5UVN7"/>
<accession>A0A2N5UVN7</accession>
<dbReference type="PANTHER" id="PTHR35871:SF1">
    <property type="entry name" value="CXC1-LIKE CYSTEINE CLUSTER ASSOCIATED WITH KDZ TRANSPOSASES DOMAIN-CONTAINING PROTEIN"/>
    <property type="match status" value="1"/>
</dbReference>
<reference evidence="1 2" key="1">
    <citation type="submission" date="2017-11" db="EMBL/GenBank/DDBJ databases">
        <title>De novo assembly and phasing of dikaryotic genomes from two isolates of Puccinia coronata f. sp. avenae, the causal agent of oat crown rust.</title>
        <authorList>
            <person name="Miller M.E."/>
            <person name="Zhang Y."/>
            <person name="Omidvar V."/>
            <person name="Sperschneider J."/>
            <person name="Schwessinger B."/>
            <person name="Raley C."/>
            <person name="Palmer J.M."/>
            <person name="Garnica D."/>
            <person name="Upadhyaya N."/>
            <person name="Rathjen J."/>
            <person name="Taylor J.M."/>
            <person name="Park R.F."/>
            <person name="Dodds P.N."/>
            <person name="Hirsch C.D."/>
            <person name="Kianian S.F."/>
            <person name="Figueroa M."/>
        </authorList>
    </citation>
    <scope>NUCLEOTIDE SEQUENCE [LARGE SCALE GENOMIC DNA]</scope>
    <source>
        <strain evidence="1">12SD80</strain>
    </source>
</reference>
<dbReference type="EMBL" id="PGCI01000085">
    <property type="protein sequence ID" value="PLW41819.1"/>
    <property type="molecule type" value="Genomic_DNA"/>
</dbReference>
<evidence type="ECO:0000313" key="1">
    <source>
        <dbReference type="EMBL" id="PLW41819.1"/>
    </source>
</evidence>